<protein>
    <recommendedName>
        <fullName evidence="4">Transmembrane protein</fullName>
    </recommendedName>
</protein>
<comment type="caution">
    <text evidence="2">The sequence shown here is derived from an EMBL/GenBank/DDBJ whole genome shotgun (WGS) entry which is preliminary data.</text>
</comment>
<evidence type="ECO:0000313" key="3">
    <source>
        <dbReference type="Proteomes" id="UP001189429"/>
    </source>
</evidence>
<feature type="compositionally biased region" description="Low complexity" evidence="1">
    <location>
        <begin position="91"/>
        <end position="103"/>
    </location>
</feature>
<organism evidence="2 3">
    <name type="scientific">Prorocentrum cordatum</name>
    <dbReference type="NCBI Taxonomy" id="2364126"/>
    <lineage>
        <taxon>Eukaryota</taxon>
        <taxon>Sar</taxon>
        <taxon>Alveolata</taxon>
        <taxon>Dinophyceae</taxon>
        <taxon>Prorocentrales</taxon>
        <taxon>Prorocentraceae</taxon>
        <taxon>Prorocentrum</taxon>
    </lineage>
</organism>
<sequence length="576" mass="59295">RCRNSPCSALRTTAMFPVCAESSPLVAASASAAGAEPLAPRDPLRLRVGRQLAVAPPRGCRPLLAAALALASGLWAALLCAAGPRAGGGPAPAAGPQAAPEGSRGPGAGGRGGARIGGGVPSVEQLYEMARGVHRDLDERMLGYTRQFSGEVGQSEEADAVAQKLGWSGTSPALGSANSSYVAGNISEIEGMLSDLNVSMSEGISEMRSLEIMACLADSWQVISNLGSIIVNIQSLTQTCKVTDTYETRTTCASLVGLNLALWGYLGCNICNIMSSCPGVFNVEATCALGPVGIFASSAGTVNGAATMAGNCNQGLKPVEKTEEENETLAELAIGGGRRLRAAGGPKPVLPDWIGEAPASADDGAPEGTALGRYAEQLAAQSRAMAERGETEPQSPTSSGESPPVESVTVEGRVLSIPAGASQPEVDAIVEAEARRTAVAPAPAPLSSSQKWAIAACVFDTQTMAARFIQAAAFMGFAILDCRKEVFDEFGVGMKQKCVIDIGVMTASLAIASSMISLDIMNCPHTLEYMPNNLCATGILQIISSVSYFAVAFASIADACFGLDPNHPEPNQTRGR</sequence>
<dbReference type="Proteomes" id="UP001189429">
    <property type="component" value="Unassembled WGS sequence"/>
</dbReference>
<evidence type="ECO:0000256" key="1">
    <source>
        <dbReference type="SAM" id="MobiDB-lite"/>
    </source>
</evidence>
<feature type="non-terminal residue" evidence="2">
    <location>
        <position position="1"/>
    </location>
</feature>
<reference evidence="2" key="1">
    <citation type="submission" date="2023-10" db="EMBL/GenBank/DDBJ databases">
        <authorList>
            <person name="Chen Y."/>
            <person name="Shah S."/>
            <person name="Dougan E. K."/>
            <person name="Thang M."/>
            <person name="Chan C."/>
        </authorList>
    </citation>
    <scope>NUCLEOTIDE SEQUENCE [LARGE SCALE GENOMIC DNA]</scope>
</reference>
<evidence type="ECO:0008006" key="4">
    <source>
        <dbReference type="Google" id="ProtNLM"/>
    </source>
</evidence>
<feature type="region of interest" description="Disordered" evidence="1">
    <location>
        <begin position="379"/>
        <end position="408"/>
    </location>
</feature>
<feature type="region of interest" description="Disordered" evidence="1">
    <location>
        <begin position="89"/>
        <end position="119"/>
    </location>
</feature>
<accession>A0ABN9RFS5</accession>
<feature type="compositionally biased region" description="Polar residues" evidence="1">
    <location>
        <begin position="392"/>
        <end position="401"/>
    </location>
</feature>
<proteinExistence type="predicted"/>
<evidence type="ECO:0000313" key="2">
    <source>
        <dbReference type="EMBL" id="CAK0816849.1"/>
    </source>
</evidence>
<dbReference type="EMBL" id="CAUYUJ010006289">
    <property type="protein sequence ID" value="CAK0816849.1"/>
    <property type="molecule type" value="Genomic_DNA"/>
</dbReference>
<gene>
    <name evidence="2" type="ORF">PCOR1329_LOCUS19630</name>
</gene>
<keyword evidence="3" id="KW-1185">Reference proteome</keyword>
<feature type="compositionally biased region" description="Gly residues" evidence="1">
    <location>
        <begin position="104"/>
        <end position="119"/>
    </location>
</feature>
<name>A0ABN9RFS5_9DINO</name>